<dbReference type="AlphaFoldDB" id="A0AAV9NCQ7"/>
<dbReference type="RefSeq" id="XP_064706968.1">
    <property type="nucleotide sequence ID" value="XM_064845423.1"/>
</dbReference>
<dbReference type="EMBL" id="JAVRRD010000011">
    <property type="protein sequence ID" value="KAK5053843.1"/>
    <property type="molecule type" value="Genomic_DNA"/>
</dbReference>
<reference evidence="6 7" key="1">
    <citation type="submission" date="2023-08" db="EMBL/GenBank/DDBJ databases">
        <title>Black Yeasts Isolated from many extreme environments.</title>
        <authorList>
            <person name="Coleine C."/>
            <person name="Stajich J.E."/>
            <person name="Selbmann L."/>
        </authorList>
    </citation>
    <scope>NUCLEOTIDE SEQUENCE [LARGE SCALE GENOMIC DNA]</scope>
    <source>
        <strain evidence="6 7">CCFEE 5792</strain>
    </source>
</reference>
<comment type="caution">
    <text evidence="6">The sequence shown here is derived from an EMBL/GenBank/DDBJ whole genome shotgun (WGS) entry which is preliminary data.</text>
</comment>
<name>A0AAV9NCQ7_9EURO</name>
<evidence type="ECO:0008006" key="8">
    <source>
        <dbReference type="Google" id="ProtNLM"/>
    </source>
</evidence>
<evidence type="ECO:0000256" key="3">
    <source>
        <dbReference type="ARBA" id="ARBA00023163"/>
    </source>
</evidence>
<dbReference type="GO" id="GO:0000981">
    <property type="term" value="F:DNA-binding transcription factor activity, RNA polymerase II-specific"/>
    <property type="evidence" value="ECO:0007669"/>
    <property type="project" value="InterPro"/>
</dbReference>
<keyword evidence="2" id="KW-0238">DNA-binding</keyword>
<evidence type="ECO:0000256" key="5">
    <source>
        <dbReference type="SAM" id="MobiDB-lite"/>
    </source>
</evidence>
<evidence type="ECO:0000313" key="7">
    <source>
        <dbReference type="Proteomes" id="UP001358417"/>
    </source>
</evidence>
<dbReference type="InterPro" id="IPR036864">
    <property type="entry name" value="Zn2-C6_fun-type_DNA-bd_sf"/>
</dbReference>
<feature type="region of interest" description="Disordered" evidence="5">
    <location>
        <begin position="52"/>
        <end position="92"/>
    </location>
</feature>
<keyword evidence="3" id="KW-0804">Transcription</keyword>
<keyword evidence="1" id="KW-0805">Transcription regulation</keyword>
<protein>
    <recommendedName>
        <fullName evidence="8">Zn(2)-C6 fungal-type domain-containing protein</fullName>
    </recommendedName>
</protein>
<evidence type="ECO:0000256" key="1">
    <source>
        <dbReference type="ARBA" id="ARBA00023015"/>
    </source>
</evidence>
<dbReference type="GO" id="GO:0008270">
    <property type="term" value="F:zinc ion binding"/>
    <property type="evidence" value="ECO:0007669"/>
    <property type="project" value="InterPro"/>
</dbReference>
<accession>A0AAV9NCQ7</accession>
<evidence type="ECO:0000256" key="2">
    <source>
        <dbReference type="ARBA" id="ARBA00023125"/>
    </source>
</evidence>
<organism evidence="6 7">
    <name type="scientific">Exophiala bonariae</name>
    <dbReference type="NCBI Taxonomy" id="1690606"/>
    <lineage>
        <taxon>Eukaryota</taxon>
        <taxon>Fungi</taxon>
        <taxon>Dikarya</taxon>
        <taxon>Ascomycota</taxon>
        <taxon>Pezizomycotina</taxon>
        <taxon>Eurotiomycetes</taxon>
        <taxon>Chaetothyriomycetidae</taxon>
        <taxon>Chaetothyriales</taxon>
        <taxon>Herpotrichiellaceae</taxon>
        <taxon>Exophiala</taxon>
    </lineage>
</organism>
<dbReference type="CDD" id="cd00067">
    <property type="entry name" value="GAL4"/>
    <property type="match status" value="1"/>
</dbReference>
<feature type="compositionally biased region" description="Basic residues" evidence="5">
    <location>
        <begin position="69"/>
        <end position="81"/>
    </location>
</feature>
<dbReference type="Proteomes" id="UP001358417">
    <property type="component" value="Unassembled WGS sequence"/>
</dbReference>
<dbReference type="GO" id="GO:0003677">
    <property type="term" value="F:DNA binding"/>
    <property type="evidence" value="ECO:0007669"/>
    <property type="project" value="UniProtKB-KW"/>
</dbReference>
<proteinExistence type="predicted"/>
<keyword evidence="7" id="KW-1185">Reference proteome</keyword>
<keyword evidence="4" id="KW-0539">Nucleus</keyword>
<dbReference type="GeneID" id="89970021"/>
<dbReference type="SUPFAM" id="SSF57701">
    <property type="entry name" value="Zn2/Cys6 DNA-binding domain"/>
    <property type="match status" value="1"/>
</dbReference>
<gene>
    <name evidence="6" type="ORF">LTR84_001805</name>
</gene>
<dbReference type="InterPro" id="IPR001138">
    <property type="entry name" value="Zn2Cys6_DnaBD"/>
</dbReference>
<evidence type="ECO:0000256" key="4">
    <source>
        <dbReference type="ARBA" id="ARBA00023242"/>
    </source>
</evidence>
<evidence type="ECO:0000313" key="6">
    <source>
        <dbReference type="EMBL" id="KAK5053843.1"/>
    </source>
</evidence>
<sequence length="251" mass="27737">MTEDTNGYNESLLPVADHSLACLSNAMTSARRRPKACDSCWQRKIRCDEQSGRCHGSHLVRGNGEPIRPPRKSRNASRKRPTYLGSPEPGNGFTRMTQIVASPSLDRETIHNVSNEPGQHLLLGSNVQVGHGSPSTDPSPGMQSLTSRDSMTATGVEGVVLIETNEDPQKCKYVGKTSTQVLAKSAEEYFRPDGFFLGVMEFFCPLLSHSEEVIMTPRPKHQPLVNKETAISCINGNVFRWLRPGFLDDKQ</sequence>